<evidence type="ECO:0000313" key="3">
    <source>
        <dbReference type="Proteomes" id="UP000240621"/>
    </source>
</evidence>
<evidence type="ECO:0000313" key="2">
    <source>
        <dbReference type="EMBL" id="PSK85449.1"/>
    </source>
</evidence>
<dbReference type="EMBL" id="BLAU01000001">
    <property type="protein sequence ID" value="GET20069.1"/>
    <property type="molecule type" value="Genomic_DNA"/>
</dbReference>
<name>A0A2P8CKF7_9BACT</name>
<evidence type="ECO:0000313" key="1">
    <source>
        <dbReference type="EMBL" id="GET20069.1"/>
    </source>
</evidence>
<proteinExistence type="predicted"/>
<keyword evidence="4" id="KW-1185">Reference proteome</keyword>
<organism evidence="2 3">
    <name type="scientific">Prolixibacter denitrificans</name>
    <dbReference type="NCBI Taxonomy" id="1541063"/>
    <lineage>
        <taxon>Bacteria</taxon>
        <taxon>Pseudomonadati</taxon>
        <taxon>Bacteroidota</taxon>
        <taxon>Bacteroidia</taxon>
        <taxon>Marinilabiliales</taxon>
        <taxon>Prolixibacteraceae</taxon>
        <taxon>Prolixibacter</taxon>
    </lineage>
</organism>
<dbReference type="SUPFAM" id="SSF51735">
    <property type="entry name" value="NAD(P)-binding Rossmann-fold domains"/>
    <property type="match status" value="1"/>
</dbReference>
<reference evidence="1 4" key="2">
    <citation type="submission" date="2019-10" db="EMBL/GenBank/DDBJ databases">
        <title>Prolixibacter strains distinguished by the presence of nitrate reductase genes were adept at nitrate-dependent anaerobic corrosion of metallic iron and carbon steel.</title>
        <authorList>
            <person name="Iino T."/>
            <person name="Shono N."/>
            <person name="Ito K."/>
            <person name="Nakamura R."/>
            <person name="Sueoka K."/>
            <person name="Harayama S."/>
            <person name="Ohkuma M."/>
        </authorList>
    </citation>
    <scope>NUCLEOTIDE SEQUENCE [LARGE SCALE GENOMIC DNA]</scope>
    <source>
        <strain evidence="1 4">MIC1-1</strain>
    </source>
</reference>
<sequence length="295" mass="33822">MLKPGIILPPKSTKHLIGKLPDKKKLHWYIFDNHQKWDAGEHAHFSLYESDVIPLISDVLFVLDPEFCHFEYLTFAIRNSCHLFIETIDKLTITQQEQLIELAHEAGTQIVVRADQLHLPLTKQLFQLNQFPRMIKSEYASTRPNEDLFTHIRCFVRIILKLNPTEITEMAVAGGNFLSKSTDFVDIHLDFADGMVASMNFSNLASAESSRLLVFRNGGLMDANFTANHLELVPENRTFSFSGSDTDELLFQQVNNLLVSIDNMDFSTHSLEEEKEVVFLLDRIKEQLRLKSVSI</sequence>
<gene>
    <name evidence="2" type="ORF">CLV93_101405</name>
    <name evidence="1" type="ORF">JCM18694_03150</name>
</gene>
<dbReference type="Proteomes" id="UP000396862">
    <property type="component" value="Unassembled WGS sequence"/>
</dbReference>
<dbReference type="OrthoDB" id="9911734at2"/>
<dbReference type="RefSeq" id="WP_106540492.1">
    <property type="nucleotide sequence ID" value="NZ_BLAU01000001.1"/>
</dbReference>
<comment type="caution">
    <text evidence="2">The sequence shown here is derived from an EMBL/GenBank/DDBJ whole genome shotgun (WGS) entry which is preliminary data.</text>
</comment>
<evidence type="ECO:0000313" key="4">
    <source>
        <dbReference type="Proteomes" id="UP000396862"/>
    </source>
</evidence>
<dbReference type="AlphaFoldDB" id="A0A2P8CKF7"/>
<dbReference type="EMBL" id="PYGC01000001">
    <property type="protein sequence ID" value="PSK85449.1"/>
    <property type="molecule type" value="Genomic_DNA"/>
</dbReference>
<accession>A0A2P8CKF7</accession>
<protein>
    <submittedName>
        <fullName evidence="2">Putative dehydrogenase</fullName>
    </submittedName>
</protein>
<reference evidence="2 3" key="1">
    <citation type="submission" date="2018-03" db="EMBL/GenBank/DDBJ databases">
        <title>Genomic Encyclopedia of Archaeal and Bacterial Type Strains, Phase II (KMG-II): from individual species to whole genera.</title>
        <authorList>
            <person name="Goeker M."/>
        </authorList>
    </citation>
    <scope>NUCLEOTIDE SEQUENCE [LARGE SCALE GENOMIC DNA]</scope>
    <source>
        <strain evidence="2 3">DSM 27267</strain>
    </source>
</reference>
<dbReference type="InterPro" id="IPR036291">
    <property type="entry name" value="NAD(P)-bd_dom_sf"/>
</dbReference>
<dbReference type="Proteomes" id="UP000240621">
    <property type="component" value="Unassembled WGS sequence"/>
</dbReference>